<protein>
    <submittedName>
        <fullName evidence="1">Endopeptidase</fullName>
        <ecNumber evidence="1">3.4.21.-</ecNumber>
    </submittedName>
</protein>
<proteinExistence type="predicted"/>
<dbReference type="PRINTS" id="PR00834">
    <property type="entry name" value="PROTEASES2C"/>
</dbReference>
<dbReference type="Gene3D" id="2.40.10.120">
    <property type="match status" value="1"/>
</dbReference>
<gene>
    <name evidence="1" type="primary">degP.2</name>
    <name evidence="1" type="ordered locus">CBUD_1924</name>
</gene>
<sequence length="395" mass="43492">MKWSHWPRKTASFLFIASITFPLISVGLTAQEVYQKVKDSVYTLYSVDPQSGVVRARGSAIATSKTTLVTNCHIALIGDLVVKLPNLPNMQPATIFFKNEKQDLCLLKIPSANFAAVKMRPSSEVNIGEEVYAVGNPQGTEKSLSKGIISNKHPVKDGAWLRTDAAIYFGSSGGGLFDAQGNLIGITTKMGGNFGFAIPTEWITHALAQMPVKNIRAEKNNFDNSPIIYPDAISALSFLGTYGLDKIGLYRNNKECFLLIPGTDTNGDLASAILWNPKYDTTLIVFPSTASIKEALSIIYMALLDKETKNEVSYRSKSRLYIAGQPYPLYGSQVDNHKYPFLVMRFSQNPRSVFLNSRAFRVVFDDPDPNIGKAIMVYHLDGVAQALSSYNANCF</sequence>
<accession>A9KEL9</accession>
<dbReference type="Proteomes" id="UP000008555">
    <property type="component" value="Chromosome"/>
</dbReference>
<organism evidence="1 2">
    <name type="scientific">Coxiella burnetii (strain Dugway 5J108-111)</name>
    <dbReference type="NCBI Taxonomy" id="434922"/>
    <lineage>
        <taxon>Bacteria</taxon>
        <taxon>Pseudomonadati</taxon>
        <taxon>Pseudomonadota</taxon>
        <taxon>Gammaproteobacteria</taxon>
        <taxon>Legionellales</taxon>
        <taxon>Coxiellaceae</taxon>
        <taxon>Coxiella</taxon>
    </lineage>
</organism>
<dbReference type="PANTHER" id="PTHR43019:SF23">
    <property type="entry name" value="PROTEASE DO-LIKE 5, CHLOROPLASTIC"/>
    <property type="match status" value="1"/>
</dbReference>
<reference evidence="1 2" key="1">
    <citation type="journal article" date="2009" name="Infect. Immun.">
        <title>Comparative genomics reveal extensive transposon-mediated genomic plasticity and diversity among potential effector proteins within the genus Coxiella.</title>
        <authorList>
            <person name="Beare P.A."/>
            <person name="Unsworth N."/>
            <person name="Andoh M."/>
            <person name="Voth D.E."/>
            <person name="Omsland A."/>
            <person name="Gilk S.D."/>
            <person name="Williams K.P."/>
            <person name="Sobral B.W."/>
            <person name="Kupko J.J.III."/>
            <person name="Porcella S.F."/>
            <person name="Samuel J.E."/>
            <person name="Heinzen R.A."/>
        </authorList>
    </citation>
    <scope>NUCLEOTIDE SEQUENCE [LARGE SCALE GENOMIC DNA]</scope>
    <source>
        <strain evidence="1 2">Dugway 5J108-111</strain>
    </source>
</reference>
<dbReference type="EMBL" id="CP000733">
    <property type="protein sequence ID" value="ABS77721.1"/>
    <property type="molecule type" value="Genomic_DNA"/>
</dbReference>
<dbReference type="RefSeq" id="WP_011997320.1">
    <property type="nucleotide sequence ID" value="NC_009727.1"/>
</dbReference>
<dbReference type="AlphaFoldDB" id="A9KEL9"/>
<name>A9KEL9_COXBN</name>
<dbReference type="PANTHER" id="PTHR43019">
    <property type="entry name" value="SERINE ENDOPROTEASE DEGS"/>
    <property type="match status" value="1"/>
</dbReference>
<dbReference type="InterPro" id="IPR009003">
    <property type="entry name" value="Peptidase_S1_PA"/>
</dbReference>
<dbReference type="EC" id="3.4.21.-" evidence="1"/>
<dbReference type="InterPro" id="IPR001940">
    <property type="entry name" value="Peptidase_S1C"/>
</dbReference>
<dbReference type="SUPFAM" id="SSF50494">
    <property type="entry name" value="Trypsin-like serine proteases"/>
    <property type="match status" value="1"/>
</dbReference>
<dbReference type="GO" id="GO:0004252">
    <property type="term" value="F:serine-type endopeptidase activity"/>
    <property type="evidence" value="ECO:0007669"/>
    <property type="project" value="InterPro"/>
</dbReference>
<evidence type="ECO:0000313" key="1">
    <source>
        <dbReference type="EMBL" id="ABS77721.1"/>
    </source>
</evidence>
<keyword evidence="1" id="KW-0378">Hydrolase</keyword>
<dbReference type="KEGG" id="cbd:CBUD_1924"/>
<evidence type="ECO:0000313" key="2">
    <source>
        <dbReference type="Proteomes" id="UP000008555"/>
    </source>
</evidence>
<dbReference type="Pfam" id="PF13365">
    <property type="entry name" value="Trypsin_2"/>
    <property type="match status" value="1"/>
</dbReference>
<dbReference type="HOGENOM" id="CLU_697778_0_0_6"/>
<dbReference type="GO" id="GO:0006508">
    <property type="term" value="P:proteolysis"/>
    <property type="evidence" value="ECO:0007669"/>
    <property type="project" value="InterPro"/>
</dbReference>